<comment type="caution">
    <text evidence="2">The sequence shown here is derived from an EMBL/GenBank/DDBJ whole genome shotgun (WGS) entry which is preliminary data.</text>
</comment>
<organism evidence="2 3">
    <name type="scientific">Exophiala viscosa</name>
    <dbReference type="NCBI Taxonomy" id="2486360"/>
    <lineage>
        <taxon>Eukaryota</taxon>
        <taxon>Fungi</taxon>
        <taxon>Dikarya</taxon>
        <taxon>Ascomycota</taxon>
        <taxon>Pezizomycotina</taxon>
        <taxon>Eurotiomycetes</taxon>
        <taxon>Chaetothyriomycetidae</taxon>
        <taxon>Chaetothyriales</taxon>
        <taxon>Herpotrichiellaceae</taxon>
        <taxon>Exophiala</taxon>
    </lineage>
</organism>
<feature type="signal peptide" evidence="1">
    <location>
        <begin position="1"/>
        <end position="17"/>
    </location>
</feature>
<keyword evidence="3" id="KW-1185">Reference proteome</keyword>
<name>A0AAN6DTN2_9EURO</name>
<feature type="chain" id="PRO_5042896826" evidence="1">
    <location>
        <begin position="18"/>
        <end position="325"/>
    </location>
</feature>
<keyword evidence="1" id="KW-0732">Signal</keyword>
<evidence type="ECO:0000313" key="2">
    <source>
        <dbReference type="EMBL" id="KAI1611427.1"/>
    </source>
</evidence>
<evidence type="ECO:0000256" key="1">
    <source>
        <dbReference type="SAM" id="SignalP"/>
    </source>
</evidence>
<dbReference type="Proteomes" id="UP001203852">
    <property type="component" value="Unassembled WGS sequence"/>
</dbReference>
<protein>
    <submittedName>
        <fullName evidence="2">Uncharacterized protein</fullName>
    </submittedName>
</protein>
<dbReference type="AlphaFoldDB" id="A0AAN6DTN2"/>
<proteinExistence type="predicted"/>
<reference evidence="2" key="1">
    <citation type="journal article" date="2022" name="bioRxiv">
        <title>Deciphering the potential niche of two novel black yeast fungi from a biological soil crust based on their genomes, phenotypes, and melanin regulation.</title>
        <authorList>
            <consortium name="DOE Joint Genome Institute"/>
            <person name="Carr E.C."/>
            <person name="Barton Q."/>
            <person name="Grambo S."/>
            <person name="Sullivan M."/>
            <person name="Renfro C.M."/>
            <person name="Kuo A."/>
            <person name="Pangilinan J."/>
            <person name="Lipzen A."/>
            <person name="Keymanesh K."/>
            <person name="Savage E."/>
            <person name="Barry K."/>
            <person name="Grigoriev I.V."/>
            <person name="Riekhof W.R."/>
            <person name="Harris S.S."/>
        </authorList>
    </citation>
    <scope>NUCLEOTIDE SEQUENCE</scope>
    <source>
        <strain evidence="2">JF 03-4F</strain>
    </source>
</reference>
<accession>A0AAN6DTN2</accession>
<gene>
    <name evidence="2" type="ORF">EDD36DRAFT_441463</name>
</gene>
<evidence type="ECO:0000313" key="3">
    <source>
        <dbReference type="Proteomes" id="UP001203852"/>
    </source>
</evidence>
<sequence length="325" mass="35363">MGALLVFPAILLPPIAGAAFGIVCALDKYGCHDLSYTKMTRRSVDGRVVTIINGMGSWEDATLAGAALYGAYGTDGNILESPKIVINKTNPSYDFGPFDNGLKSFYVTNSGTNPICVAGVIVNTPDGEMALSGNLAKVCHIDNYESKDSVATPDSACVWVDRHGSNGIKVPGLMFDLTVMDEERIEASTPITNVQDLCMAPFMMAATLPVKRDSESIATDCADCTVFRTQLIKSGRRGNSAARLCADKSAIGPDFVSLEEKLYCDMETRHMYPLCDDKLAFDGRCFDTDHDELVESNDKVSGGKRDVQEEEKNVVKTFEKVEIWY</sequence>
<dbReference type="EMBL" id="MU404356">
    <property type="protein sequence ID" value="KAI1611427.1"/>
    <property type="molecule type" value="Genomic_DNA"/>
</dbReference>